<feature type="domain" description="L,D-TPase catalytic" evidence="14">
    <location>
        <begin position="105"/>
        <end position="243"/>
    </location>
</feature>
<keyword evidence="4" id="KW-0328">Glycosyltransferase</keyword>
<evidence type="ECO:0000256" key="4">
    <source>
        <dbReference type="ARBA" id="ARBA00022676"/>
    </source>
</evidence>
<evidence type="ECO:0000313" key="15">
    <source>
        <dbReference type="EMBL" id="NAW66518.1"/>
    </source>
</evidence>
<dbReference type="Gene3D" id="2.40.440.10">
    <property type="entry name" value="L,D-transpeptidase catalytic domain-like"/>
    <property type="match status" value="1"/>
</dbReference>
<dbReference type="InterPro" id="IPR018392">
    <property type="entry name" value="LysM"/>
</dbReference>
<comment type="subcellular location">
    <subcellularLocation>
        <location evidence="1">Periplasm</location>
    </subcellularLocation>
</comment>
<dbReference type="EMBL" id="WXWW01000217">
    <property type="protein sequence ID" value="NAW66518.1"/>
    <property type="molecule type" value="Genomic_DNA"/>
</dbReference>
<accession>A0A7X4WD78</accession>
<keyword evidence="6" id="KW-0732">Signal</keyword>
<dbReference type="GO" id="GO:0016757">
    <property type="term" value="F:glycosyltransferase activity"/>
    <property type="evidence" value="ECO:0007669"/>
    <property type="project" value="UniProtKB-KW"/>
</dbReference>
<organism evidence="15 16">
    <name type="scientific">Photobacterium halotolerans</name>
    <dbReference type="NCBI Taxonomy" id="265726"/>
    <lineage>
        <taxon>Bacteria</taxon>
        <taxon>Pseudomonadati</taxon>
        <taxon>Pseudomonadota</taxon>
        <taxon>Gammaproteobacteria</taxon>
        <taxon>Vibrionales</taxon>
        <taxon>Vibrionaceae</taxon>
        <taxon>Photobacterium</taxon>
    </lineage>
</organism>
<dbReference type="GO" id="GO:0008360">
    <property type="term" value="P:regulation of cell shape"/>
    <property type="evidence" value="ECO:0007669"/>
    <property type="project" value="UniProtKB-UniRule"/>
</dbReference>
<keyword evidence="8" id="KW-0378">Hydrolase</keyword>
<dbReference type="InterPro" id="IPR041597">
    <property type="entry name" value="Ldt_C"/>
</dbReference>
<keyword evidence="7" id="KW-0574">Periplasm</keyword>
<dbReference type="RefSeq" id="WP_202602076.1">
    <property type="nucleotide sequence ID" value="NZ_WXWW01000217.1"/>
</dbReference>
<dbReference type="CDD" id="cd00118">
    <property type="entry name" value="LysM"/>
    <property type="match status" value="1"/>
</dbReference>
<dbReference type="AlphaFoldDB" id="A0A7X4WD78"/>
<evidence type="ECO:0000256" key="1">
    <source>
        <dbReference type="ARBA" id="ARBA00004418"/>
    </source>
</evidence>
<name>A0A7X4WD78_9GAMM</name>
<evidence type="ECO:0000313" key="16">
    <source>
        <dbReference type="Proteomes" id="UP000465712"/>
    </source>
</evidence>
<keyword evidence="5" id="KW-0808">Transferase</keyword>
<dbReference type="PROSITE" id="PS52029">
    <property type="entry name" value="LD_TPASE"/>
    <property type="match status" value="1"/>
</dbReference>
<dbReference type="GO" id="GO:0005576">
    <property type="term" value="C:extracellular region"/>
    <property type="evidence" value="ECO:0007669"/>
    <property type="project" value="TreeGrafter"/>
</dbReference>
<dbReference type="CDD" id="cd16913">
    <property type="entry name" value="YkuD_like"/>
    <property type="match status" value="1"/>
</dbReference>
<dbReference type="InterPro" id="IPR038063">
    <property type="entry name" value="Transpep_catalytic_dom"/>
</dbReference>
<evidence type="ECO:0000256" key="10">
    <source>
        <dbReference type="ARBA" id="ARBA00022984"/>
    </source>
</evidence>
<dbReference type="InterPro" id="IPR005490">
    <property type="entry name" value="LD_TPept_cat_dom"/>
</dbReference>
<evidence type="ECO:0000256" key="12">
    <source>
        <dbReference type="ARBA" id="ARBA00060592"/>
    </source>
</evidence>
<evidence type="ECO:0000256" key="9">
    <source>
        <dbReference type="ARBA" id="ARBA00022960"/>
    </source>
</evidence>
<keyword evidence="9 13" id="KW-0133">Cell shape</keyword>
<keyword evidence="11 13" id="KW-0961">Cell wall biogenesis/degradation</keyword>
<gene>
    <name evidence="15" type="ORF">CAG72_14995</name>
</gene>
<dbReference type="UniPathway" id="UPA00219"/>
<evidence type="ECO:0000256" key="11">
    <source>
        <dbReference type="ARBA" id="ARBA00023316"/>
    </source>
</evidence>
<evidence type="ECO:0000256" key="3">
    <source>
        <dbReference type="ARBA" id="ARBA00005992"/>
    </source>
</evidence>
<dbReference type="InterPro" id="IPR050979">
    <property type="entry name" value="LD-transpeptidase"/>
</dbReference>
<proteinExistence type="inferred from homology"/>
<protein>
    <submittedName>
        <fullName evidence="15">L,D-transpeptidase family protein</fullName>
    </submittedName>
</protein>
<evidence type="ECO:0000256" key="5">
    <source>
        <dbReference type="ARBA" id="ARBA00022679"/>
    </source>
</evidence>
<dbReference type="GO" id="GO:0018104">
    <property type="term" value="P:peptidoglycan-protein cross-linking"/>
    <property type="evidence" value="ECO:0007669"/>
    <property type="project" value="TreeGrafter"/>
</dbReference>
<evidence type="ECO:0000256" key="7">
    <source>
        <dbReference type="ARBA" id="ARBA00022764"/>
    </source>
</evidence>
<evidence type="ECO:0000256" key="13">
    <source>
        <dbReference type="PROSITE-ProRule" id="PRU01373"/>
    </source>
</evidence>
<dbReference type="PANTHER" id="PTHR30582:SF24">
    <property type="entry name" value="L,D-TRANSPEPTIDASE ERFK_SRFK-RELATED"/>
    <property type="match status" value="1"/>
</dbReference>
<dbReference type="GO" id="GO:0071555">
    <property type="term" value="P:cell wall organization"/>
    <property type="evidence" value="ECO:0007669"/>
    <property type="project" value="UniProtKB-UniRule"/>
</dbReference>
<comment type="pathway">
    <text evidence="2 13">Cell wall biogenesis; peptidoglycan biosynthesis.</text>
</comment>
<keyword evidence="10 13" id="KW-0573">Peptidoglycan synthesis</keyword>
<comment type="caution">
    <text evidence="15">The sequence shown here is derived from an EMBL/GenBank/DDBJ whole genome shotgun (WGS) entry which is preliminary data.</text>
</comment>
<dbReference type="GO" id="GO:0071972">
    <property type="term" value="F:peptidoglycan L,D-transpeptidase activity"/>
    <property type="evidence" value="ECO:0007669"/>
    <property type="project" value="TreeGrafter"/>
</dbReference>
<feature type="active site" description="Proton donor/acceptor" evidence="13">
    <location>
        <position position="203"/>
    </location>
</feature>
<reference evidence="15 16" key="1">
    <citation type="submission" date="2017-05" db="EMBL/GenBank/DDBJ databases">
        <title>High clonality and local adaptation shapes Vibrionaceae linages within an endangered oasis.</title>
        <authorList>
            <person name="Vazquez-Rosas-Landa M."/>
        </authorList>
    </citation>
    <scope>NUCLEOTIDE SEQUENCE [LARGE SCALE GENOMIC DNA]</scope>
    <source>
        <strain evidence="15 16">P46_P4S1P180</strain>
    </source>
</reference>
<dbReference type="GO" id="GO:0042597">
    <property type="term" value="C:periplasmic space"/>
    <property type="evidence" value="ECO:0007669"/>
    <property type="project" value="UniProtKB-SubCell"/>
</dbReference>
<dbReference type="Pfam" id="PF17969">
    <property type="entry name" value="Ldt_C"/>
    <property type="match status" value="1"/>
</dbReference>
<feature type="active site" description="Nucleophile" evidence="13">
    <location>
        <position position="219"/>
    </location>
</feature>
<dbReference type="PANTHER" id="PTHR30582">
    <property type="entry name" value="L,D-TRANSPEPTIDASE"/>
    <property type="match status" value="1"/>
</dbReference>
<dbReference type="Pfam" id="PF03734">
    <property type="entry name" value="YkuD"/>
    <property type="match status" value="1"/>
</dbReference>
<evidence type="ECO:0000256" key="6">
    <source>
        <dbReference type="ARBA" id="ARBA00022729"/>
    </source>
</evidence>
<sequence length="313" mass="34541">MSTDFIDLEAFVYRSLLCTLIGLASMGANAIEYQLPSDGSKLVGAVEYYQVPENEKESIADIANHFDVGFLAVMEANKGVDPFLPEPGTMLTIPTQLILPDVEHEGIVINLAELRLYYFPPDKDSVYVFPIGIGRIGRETPVMTTSISQKIVGPTWTPTANIRKEYREERGIELPAVIPAGPDNPLGEYAMRLAHSRGEYLIHGTNKDFGIGMRVSSGCIRMNPWDIEWLFPQIPKGTKVRVINQPLKETREPDGSLYVEVHQPLSKSESEAGHAKVVKPSNALVNAVERDNQAISRLSQALQSQDGVPVVID</sequence>
<comment type="pathway">
    <text evidence="12">Glycan biosynthesis.</text>
</comment>
<comment type="similarity">
    <text evidence="3">Belongs to the YkuD family.</text>
</comment>
<evidence type="ECO:0000256" key="2">
    <source>
        <dbReference type="ARBA" id="ARBA00004752"/>
    </source>
</evidence>
<dbReference type="Proteomes" id="UP000465712">
    <property type="component" value="Unassembled WGS sequence"/>
</dbReference>
<dbReference type="FunFam" id="2.40.440.10:FF:000001">
    <property type="entry name" value="L,D-transpeptidase YbiS"/>
    <property type="match status" value="1"/>
</dbReference>
<dbReference type="SUPFAM" id="SSF141523">
    <property type="entry name" value="L,D-transpeptidase catalytic domain-like"/>
    <property type="match status" value="1"/>
</dbReference>
<evidence type="ECO:0000256" key="8">
    <source>
        <dbReference type="ARBA" id="ARBA00022801"/>
    </source>
</evidence>
<evidence type="ECO:0000259" key="14">
    <source>
        <dbReference type="PROSITE" id="PS52029"/>
    </source>
</evidence>